<reference evidence="1" key="1">
    <citation type="submission" date="2020-08" db="EMBL/GenBank/DDBJ databases">
        <title>Multicomponent nature underlies the extraordinary mechanical properties of spider dragline silk.</title>
        <authorList>
            <person name="Kono N."/>
            <person name="Nakamura H."/>
            <person name="Mori M."/>
            <person name="Yoshida Y."/>
            <person name="Ohtoshi R."/>
            <person name="Malay A.D."/>
            <person name="Moran D.A.P."/>
            <person name="Tomita M."/>
            <person name="Numata K."/>
            <person name="Arakawa K."/>
        </authorList>
    </citation>
    <scope>NUCLEOTIDE SEQUENCE</scope>
</reference>
<dbReference type="Proteomes" id="UP000887159">
    <property type="component" value="Unassembled WGS sequence"/>
</dbReference>
<dbReference type="AlphaFoldDB" id="A0A8X6RV79"/>
<evidence type="ECO:0000313" key="2">
    <source>
        <dbReference type="Proteomes" id="UP000887159"/>
    </source>
</evidence>
<proteinExistence type="predicted"/>
<sequence>MVANDAKIMPTWLYRQDLAKFSLNRHYNKLILQVKHAKIPASAGSRTRVNCLEGSYANRYTTDAREECVLTST</sequence>
<evidence type="ECO:0000313" key="1">
    <source>
        <dbReference type="EMBL" id="GFX95667.1"/>
    </source>
</evidence>
<protein>
    <submittedName>
        <fullName evidence="1">Uncharacterized protein</fullName>
    </submittedName>
</protein>
<name>A0A8X6RV79_TRICX</name>
<organism evidence="1 2">
    <name type="scientific">Trichonephila clavipes</name>
    <name type="common">Golden silk orbweaver</name>
    <name type="synonym">Nephila clavipes</name>
    <dbReference type="NCBI Taxonomy" id="2585209"/>
    <lineage>
        <taxon>Eukaryota</taxon>
        <taxon>Metazoa</taxon>
        <taxon>Ecdysozoa</taxon>
        <taxon>Arthropoda</taxon>
        <taxon>Chelicerata</taxon>
        <taxon>Arachnida</taxon>
        <taxon>Araneae</taxon>
        <taxon>Araneomorphae</taxon>
        <taxon>Entelegynae</taxon>
        <taxon>Araneoidea</taxon>
        <taxon>Nephilidae</taxon>
        <taxon>Trichonephila</taxon>
    </lineage>
</organism>
<comment type="caution">
    <text evidence="1">The sequence shown here is derived from an EMBL/GenBank/DDBJ whole genome shotgun (WGS) entry which is preliminary data.</text>
</comment>
<accession>A0A8X6RV79</accession>
<keyword evidence="2" id="KW-1185">Reference proteome</keyword>
<gene>
    <name evidence="1" type="ORF">TNCV_4885931</name>
</gene>
<dbReference type="EMBL" id="BMAU01021188">
    <property type="protein sequence ID" value="GFX95667.1"/>
    <property type="molecule type" value="Genomic_DNA"/>
</dbReference>